<organism evidence="1">
    <name type="scientific">Albugo laibachii Nc14</name>
    <dbReference type="NCBI Taxonomy" id="890382"/>
    <lineage>
        <taxon>Eukaryota</taxon>
        <taxon>Sar</taxon>
        <taxon>Stramenopiles</taxon>
        <taxon>Oomycota</taxon>
        <taxon>Peronosporomycetes</taxon>
        <taxon>Albuginales</taxon>
        <taxon>Albuginaceae</taxon>
        <taxon>Albugo</taxon>
    </lineage>
</organism>
<dbReference type="EMBL" id="FR824252">
    <property type="protein sequence ID" value="CCA23791.1"/>
    <property type="molecule type" value="Genomic_DNA"/>
</dbReference>
<reference evidence="1" key="1">
    <citation type="journal article" date="2011" name="PLoS Biol.">
        <title>Gene gain and loss during evolution of obligate parasitism in the white rust pathogen of Arabidopsis thaliana.</title>
        <authorList>
            <person name="Kemen E."/>
            <person name="Gardiner A."/>
            <person name="Schultz-Larsen T."/>
            <person name="Kemen A.C."/>
            <person name="Balmuth A.L."/>
            <person name="Robert-Seilaniantz A."/>
            <person name="Bailey K."/>
            <person name="Holub E."/>
            <person name="Studholme D.J."/>
            <person name="Maclean D."/>
            <person name="Jones J.D."/>
        </authorList>
    </citation>
    <scope>NUCLEOTIDE SEQUENCE</scope>
</reference>
<accession>F0WR31</accession>
<proteinExistence type="predicted"/>
<evidence type="ECO:0000313" key="1">
    <source>
        <dbReference type="EMBL" id="CCA23791.1"/>
    </source>
</evidence>
<reference evidence="1" key="2">
    <citation type="submission" date="2011-02" db="EMBL/GenBank/DDBJ databases">
        <authorList>
            <person name="MacLean D."/>
        </authorList>
    </citation>
    <scope>NUCLEOTIDE SEQUENCE</scope>
</reference>
<dbReference type="AlphaFoldDB" id="F0WR31"/>
<dbReference type="HOGENOM" id="CLU_520233_0_0_1"/>
<protein>
    <submittedName>
        <fullName evidence="1">Uncharacterized protein AlNc14C207G8839</fullName>
    </submittedName>
</protein>
<name>F0WR31_9STRA</name>
<gene>
    <name evidence="1" type="primary">AlNc14C207G8839</name>
    <name evidence="1" type="ORF">ALNC14_099350</name>
</gene>
<sequence length="530" mass="58471">MCAMKSSVHQRNIEEINKLDGYDFIIVCTSTPYQATYWQHRLMATRGSISPLLSRVIAVHEDWNGAAGNGLGTLYAYTKAVIAGRELYDVDISQLLAQGSVSVALYHTAGKGTRLAPLPGSENNNKSGVKLPAMVKVGSHMLPMTILEAVIKQTGVYGASRYGRLSVFWGDQVFIPSASVKYTPKHHIDILAALAPMPTEREWKERGLDKYGLIAVNQKCQAAQVDKVTYDTATRLLSSLGELRSVGTSLGSFSVDADMLFALLNEFEPELRSKNGNLDSDPHFWMPITLTLSAYVEVMRQKGMDVDESKSHYARIEKMLNEFKKTTSRKDYGLFGCVDVGSDVYWWDYGQLKLYLKNNCLVTKIGVEADCLRSFLGINECIEQSQLGLRTEIDHSAILNCQISSGVIKNSVLSTVVAREVNAEGSILINVTAHSIQARRCVVYNVTSAEAEGLILSEGTVLVGVLLPSGEKVVMQSNLEVCGGKAWKDTLEVNQHSFEAIYELNAHANVLELEELLQNEHLKLRNLVLA</sequence>